<dbReference type="InterPro" id="IPR018062">
    <property type="entry name" value="HTH_AraC-typ_CS"/>
</dbReference>
<proteinExistence type="predicted"/>
<dbReference type="Proteomes" id="UP000286947">
    <property type="component" value="Unassembled WGS sequence"/>
</dbReference>
<dbReference type="SUPFAM" id="SSF51182">
    <property type="entry name" value="RmlC-like cupins"/>
    <property type="match status" value="1"/>
</dbReference>
<dbReference type="Pfam" id="PF02311">
    <property type="entry name" value="AraC_binding"/>
    <property type="match status" value="1"/>
</dbReference>
<dbReference type="PROSITE" id="PS01124">
    <property type="entry name" value="HTH_ARAC_FAMILY_2"/>
    <property type="match status" value="1"/>
</dbReference>
<dbReference type="InterPro" id="IPR009057">
    <property type="entry name" value="Homeodomain-like_sf"/>
</dbReference>
<organism evidence="5 6">
    <name type="scientific">Saezia sanguinis</name>
    <dbReference type="NCBI Taxonomy" id="1965230"/>
    <lineage>
        <taxon>Bacteria</taxon>
        <taxon>Pseudomonadati</taxon>
        <taxon>Pseudomonadota</taxon>
        <taxon>Betaproteobacteria</taxon>
        <taxon>Burkholderiales</taxon>
        <taxon>Saeziaceae</taxon>
        <taxon>Saezia</taxon>
    </lineage>
</organism>
<dbReference type="OrthoDB" id="9809338at2"/>
<evidence type="ECO:0000256" key="3">
    <source>
        <dbReference type="ARBA" id="ARBA00023163"/>
    </source>
</evidence>
<evidence type="ECO:0000259" key="4">
    <source>
        <dbReference type="PROSITE" id="PS01124"/>
    </source>
</evidence>
<dbReference type="Pfam" id="PF12833">
    <property type="entry name" value="HTH_18"/>
    <property type="match status" value="1"/>
</dbReference>
<dbReference type="SUPFAM" id="SSF46689">
    <property type="entry name" value="Homeodomain-like"/>
    <property type="match status" value="2"/>
</dbReference>
<sequence length="248" mass="28336">MYYRCGQLELIHLQDCHVAYPEHNHACTFTVGMVLAGGVMLEHRQQARRILPGQMFWIAPYEAHAITPVSAYDMLSLSVHTDLMQQEHMPTVVGVLQQAFSCVFRHDHLQAGCIERFSQALEAICAWQQVHFHTPRLLLEMKHLQQSAGDAEMRLERLAAQVGVSKYHLIRKFKRECGLTPHQFQIQGKVRKAQRLLEQNGAIAGVAQDAGFYDQSHLTRHFKHLLGLTPCAYKRVFIPIRLSTGYPE</sequence>
<keyword evidence="3" id="KW-0804">Transcription</keyword>
<evidence type="ECO:0000256" key="2">
    <source>
        <dbReference type="ARBA" id="ARBA00023125"/>
    </source>
</evidence>
<dbReference type="GO" id="GO:0003700">
    <property type="term" value="F:DNA-binding transcription factor activity"/>
    <property type="evidence" value="ECO:0007669"/>
    <property type="project" value="InterPro"/>
</dbReference>
<keyword evidence="6" id="KW-1185">Reference proteome</keyword>
<evidence type="ECO:0000256" key="1">
    <source>
        <dbReference type="ARBA" id="ARBA00023015"/>
    </source>
</evidence>
<dbReference type="AlphaFoldDB" id="A0A433SBI6"/>
<dbReference type="PANTHER" id="PTHR46796">
    <property type="entry name" value="HTH-TYPE TRANSCRIPTIONAL ACTIVATOR RHAS-RELATED"/>
    <property type="match status" value="1"/>
</dbReference>
<dbReference type="InterPro" id="IPR018060">
    <property type="entry name" value="HTH_AraC"/>
</dbReference>
<reference evidence="5 6" key="1">
    <citation type="submission" date="2018-01" db="EMBL/GenBank/DDBJ databases">
        <title>Saezia sanguinis gen. nov., sp. nov., in the order Burkholderiales isolated from human blood.</title>
        <authorList>
            <person name="Medina-Pascual M.J."/>
            <person name="Valdezate S."/>
            <person name="Monzon S."/>
            <person name="Cuesta I."/>
            <person name="Carrasco G."/>
            <person name="Villalon P."/>
            <person name="Saez-Nieto J.A."/>
        </authorList>
    </citation>
    <scope>NUCLEOTIDE SEQUENCE [LARGE SCALE GENOMIC DNA]</scope>
    <source>
        <strain evidence="5 6">CNM695-12</strain>
    </source>
</reference>
<dbReference type="InterPro" id="IPR050204">
    <property type="entry name" value="AraC_XylS_family_regulators"/>
</dbReference>
<dbReference type="InterPro" id="IPR014710">
    <property type="entry name" value="RmlC-like_jellyroll"/>
</dbReference>
<gene>
    <name evidence="5" type="primary">marA</name>
    <name evidence="5" type="ORF">CUZ56_02175</name>
</gene>
<dbReference type="SMART" id="SM00342">
    <property type="entry name" value="HTH_ARAC"/>
    <property type="match status" value="1"/>
</dbReference>
<protein>
    <submittedName>
        <fullName evidence="5">Multiple antibiotic resistance protein MarA</fullName>
    </submittedName>
</protein>
<dbReference type="RefSeq" id="WP_126980366.1">
    <property type="nucleotide sequence ID" value="NZ_PQSP01000006.1"/>
</dbReference>
<evidence type="ECO:0000313" key="6">
    <source>
        <dbReference type="Proteomes" id="UP000286947"/>
    </source>
</evidence>
<dbReference type="InterPro" id="IPR003313">
    <property type="entry name" value="AraC-bd"/>
</dbReference>
<feature type="domain" description="HTH araC/xylS-type" evidence="4">
    <location>
        <begin position="142"/>
        <end position="236"/>
    </location>
</feature>
<dbReference type="Gene3D" id="1.10.10.60">
    <property type="entry name" value="Homeodomain-like"/>
    <property type="match status" value="2"/>
</dbReference>
<keyword evidence="1" id="KW-0805">Transcription regulation</keyword>
<keyword evidence="2" id="KW-0238">DNA-binding</keyword>
<name>A0A433SBI6_9BURK</name>
<evidence type="ECO:0000313" key="5">
    <source>
        <dbReference type="EMBL" id="RUS66097.1"/>
    </source>
</evidence>
<accession>A0A433SBI6</accession>
<dbReference type="GO" id="GO:0043565">
    <property type="term" value="F:sequence-specific DNA binding"/>
    <property type="evidence" value="ECO:0007669"/>
    <property type="project" value="InterPro"/>
</dbReference>
<dbReference type="Gene3D" id="2.60.120.10">
    <property type="entry name" value="Jelly Rolls"/>
    <property type="match status" value="1"/>
</dbReference>
<comment type="caution">
    <text evidence="5">The sequence shown here is derived from an EMBL/GenBank/DDBJ whole genome shotgun (WGS) entry which is preliminary data.</text>
</comment>
<dbReference type="InterPro" id="IPR011051">
    <property type="entry name" value="RmlC_Cupin_sf"/>
</dbReference>
<dbReference type="EMBL" id="PQSP01000006">
    <property type="protein sequence ID" value="RUS66097.1"/>
    <property type="molecule type" value="Genomic_DNA"/>
</dbReference>
<dbReference type="PROSITE" id="PS00041">
    <property type="entry name" value="HTH_ARAC_FAMILY_1"/>
    <property type="match status" value="1"/>
</dbReference>